<sequence length="120" mass="13632">MQEVNPNSLMKRKVRSDCQRSKDHSNVLAGIKSGIQHLHALGLVHNDINPSNIMLDGDKAVIIDFDSCRRIGESLEDVGRTYEWYGKQVKTALPQNDLDALEEIRLWLGIDPCKPFQFVE</sequence>
<dbReference type="Proteomes" id="UP001302126">
    <property type="component" value="Unassembled WGS sequence"/>
</dbReference>
<evidence type="ECO:0000313" key="3">
    <source>
        <dbReference type="EMBL" id="KAK4182439.1"/>
    </source>
</evidence>
<dbReference type="Gene3D" id="1.10.510.10">
    <property type="entry name" value="Transferase(Phosphotransferase) domain 1"/>
    <property type="match status" value="1"/>
</dbReference>
<keyword evidence="4" id="KW-1185">Reference proteome</keyword>
<proteinExistence type="predicted"/>
<reference evidence="3" key="2">
    <citation type="submission" date="2023-05" db="EMBL/GenBank/DDBJ databases">
        <authorList>
            <consortium name="Lawrence Berkeley National Laboratory"/>
            <person name="Steindorff A."/>
            <person name="Hensen N."/>
            <person name="Bonometti L."/>
            <person name="Westerberg I."/>
            <person name="Brannstrom I.O."/>
            <person name="Guillou S."/>
            <person name="Cros-Aarteil S."/>
            <person name="Calhoun S."/>
            <person name="Haridas S."/>
            <person name="Kuo A."/>
            <person name="Mondo S."/>
            <person name="Pangilinan J."/>
            <person name="Riley R."/>
            <person name="Labutti K."/>
            <person name="Andreopoulos B."/>
            <person name="Lipzen A."/>
            <person name="Chen C."/>
            <person name="Yanf M."/>
            <person name="Daum C."/>
            <person name="Ng V."/>
            <person name="Clum A."/>
            <person name="Ohm R."/>
            <person name="Martin F."/>
            <person name="Silar P."/>
            <person name="Natvig D."/>
            <person name="Lalanne C."/>
            <person name="Gautier V."/>
            <person name="Ament-Velasquez S.L."/>
            <person name="Kruys A."/>
            <person name="Hutchinson M.I."/>
            <person name="Powell A.J."/>
            <person name="Barry K."/>
            <person name="Miller A.N."/>
            <person name="Grigoriev I.V."/>
            <person name="Debuchy R."/>
            <person name="Gladieux P."/>
            <person name="Thoren M.H."/>
            <person name="Johannesson H."/>
        </authorList>
    </citation>
    <scope>NUCLEOTIDE SEQUENCE</scope>
    <source>
        <strain evidence="3">PSN309</strain>
    </source>
</reference>
<dbReference type="GO" id="GO:0005524">
    <property type="term" value="F:ATP binding"/>
    <property type="evidence" value="ECO:0007669"/>
    <property type="project" value="InterPro"/>
</dbReference>
<feature type="region of interest" description="Disordered" evidence="1">
    <location>
        <begin position="1"/>
        <end position="21"/>
    </location>
</feature>
<organism evidence="3 4">
    <name type="scientific">Podospora australis</name>
    <dbReference type="NCBI Taxonomy" id="1536484"/>
    <lineage>
        <taxon>Eukaryota</taxon>
        <taxon>Fungi</taxon>
        <taxon>Dikarya</taxon>
        <taxon>Ascomycota</taxon>
        <taxon>Pezizomycotina</taxon>
        <taxon>Sordariomycetes</taxon>
        <taxon>Sordariomycetidae</taxon>
        <taxon>Sordariales</taxon>
        <taxon>Podosporaceae</taxon>
        <taxon>Podospora</taxon>
    </lineage>
</organism>
<dbReference type="Pfam" id="PF00069">
    <property type="entry name" value="Pkinase"/>
    <property type="match status" value="1"/>
</dbReference>
<evidence type="ECO:0000259" key="2">
    <source>
        <dbReference type="PROSITE" id="PS50011"/>
    </source>
</evidence>
<dbReference type="SUPFAM" id="SSF56112">
    <property type="entry name" value="Protein kinase-like (PK-like)"/>
    <property type="match status" value="1"/>
</dbReference>
<dbReference type="PROSITE" id="PS50011">
    <property type="entry name" value="PROTEIN_KINASE_DOM"/>
    <property type="match status" value="1"/>
</dbReference>
<evidence type="ECO:0000313" key="4">
    <source>
        <dbReference type="Proteomes" id="UP001302126"/>
    </source>
</evidence>
<feature type="domain" description="Protein kinase" evidence="2">
    <location>
        <begin position="1"/>
        <end position="120"/>
    </location>
</feature>
<reference evidence="3" key="1">
    <citation type="journal article" date="2023" name="Mol. Phylogenet. Evol.">
        <title>Genome-scale phylogeny and comparative genomics of the fungal order Sordariales.</title>
        <authorList>
            <person name="Hensen N."/>
            <person name="Bonometti L."/>
            <person name="Westerberg I."/>
            <person name="Brannstrom I.O."/>
            <person name="Guillou S."/>
            <person name="Cros-Aarteil S."/>
            <person name="Calhoun S."/>
            <person name="Haridas S."/>
            <person name="Kuo A."/>
            <person name="Mondo S."/>
            <person name="Pangilinan J."/>
            <person name="Riley R."/>
            <person name="LaButti K."/>
            <person name="Andreopoulos B."/>
            <person name="Lipzen A."/>
            <person name="Chen C."/>
            <person name="Yan M."/>
            <person name="Daum C."/>
            <person name="Ng V."/>
            <person name="Clum A."/>
            <person name="Steindorff A."/>
            <person name="Ohm R.A."/>
            <person name="Martin F."/>
            <person name="Silar P."/>
            <person name="Natvig D.O."/>
            <person name="Lalanne C."/>
            <person name="Gautier V."/>
            <person name="Ament-Velasquez S.L."/>
            <person name="Kruys A."/>
            <person name="Hutchinson M.I."/>
            <person name="Powell A.J."/>
            <person name="Barry K."/>
            <person name="Miller A.N."/>
            <person name="Grigoriev I.V."/>
            <person name="Debuchy R."/>
            <person name="Gladieux P."/>
            <person name="Hiltunen Thoren M."/>
            <person name="Johannesson H."/>
        </authorList>
    </citation>
    <scope>NUCLEOTIDE SEQUENCE</scope>
    <source>
        <strain evidence="3">PSN309</strain>
    </source>
</reference>
<accession>A0AAN7ADE0</accession>
<dbReference type="EMBL" id="MU864660">
    <property type="protein sequence ID" value="KAK4182439.1"/>
    <property type="molecule type" value="Genomic_DNA"/>
</dbReference>
<dbReference type="AlphaFoldDB" id="A0AAN7ADE0"/>
<gene>
    <name evidence="3" type="ORF">QBC35DRAFT_509984</name>
</gene>
<dbReference type="InterPro" id="IPR011009">
    <property type="entry name" value="Kinase-like_dom_sf"/>
</dbReference>
<comment type="caution">
    <text evidence="3">The sequence shown here is derived from an EMBL/GenBank/DDBJ whole genome shotgun (WGS) entry which is preliminary data.</text>
</comment>
<dbReference type="GO" id="GO:0004672">
    <property type="term" value="F:protein kinase activity"/>
    <property type="evidence" value="ECO:0007669"/>
    <property type="project" value="InterPro"/>
</dbReference>
<evidence type="ECO:0000256" key="1">
    <source>
        <dbReference type="SAM" id="MobiDB-lite"/>
    </source>
</evidence>
<name>A0AAN7ADE0_9PEZI</name>
<protein>
    <recommendedName>
        <fullName evidence="2">Protein kinase domain-containing protein</fullName>
    </recommendedName>
</protein>
<dbReference type="InterPro" id="IPR000719">
    <property type="entry name" value="Prot_kinase_dom"/>
</dbReference>